<name>A0A914RLT2_PAREQ</name>
<organism evidence="1 2">
    <name type="scientific">Parascaris equorum</name>
    <name type="common">Equine roundworm</name>
    <dbReference type="NCBI Taxonomy" id="6256"/>
    <lineage>
        <taxon>Eukaryota</taxon>
        <taxon>Metazoa</taxon>
        <taxon>Ecdysozoa</taxon>
        <taxon>Nematoda</taxon>
        <taxon>Chromadorea</taxon>
        <taxon>Rhabditida</taxon>
        <taxon>Spirurina</taxon>
        <taxon>Ascaridomorpha</taxon>
        <taxon>Ascaridoidea</taxon>
        <taxon>Ascarididae</taxon>
        <taxon>Parascaris</taxon>
    </lineage>
</organism>
<dbReference type="WBParaSite" id="PEQ_0000739201-mRNA-1">
    <property type="protein sequence ID" value="PEQ_0000739201-mRNA-1"/>
    <property type="gene ID" value="PEQ_0000739201"/>
</dbReference>
<dbReference type="Proteomes" id="UP000887564">
    <property type="component" value="Unplaced"/>
</dbReference>
<protein>
    <submittedName>
        <fullName evidence="2">Uncharacterized protein</fullName>
    </submittedName>
</protein>
<keyword evidence="1" id="KW-1185">Reference proteome</keyword>
<evidence type="ECO:0000313" key="2">
    <source>
        <dbReference type="WBParaSite" id="PEQ_0000739201-mRNA-1"/>
    </source>
</evidence>
<evidence type="ECO:0000313" key="1">
    <source>
        <dbReference type="Proteomes" id="UP000887564"/>
    </source>
</evidence>
<dbReference type="AlphaFoldDB" id="A0A914RLT2"/>
<sequence length="125" mass="14315">KEFRQAASVTQLVWFSDSWCGKQSGRVVVWVVGEKLCISSCLTRWVMSLTNKTSTMSCKAEETKEERMKQYKNIGKHEIPRWDFREVGSALALLCSFVVDGDLMRLCVQLFDGERVVDEDNKSNV</sequence>
<proteinExistence type="predicted"/>
<reference evidence="2" key="1">
    <citation type="submission" date="2022-11" db="UniProtKB">
        <authorList>
            <consortium name="WormBaseParasite"/>
        </authorList>
    </citation>
    <scope>IDENTIFICATION</scope>
</reference>
<accession>A0A914RLT2</accession>